<accession>A0A401X9N7</accession>
<organism evidence="1 2">
    <name type="scientific">Acetobacter pasteurianus NBRC 3278</name>
    <dbReference type="NCBI Taxonomy" id="1226660"/>
    <lineage>
        <taxon>Bacteria</taxon>
        <taxon>Pseudomonadati</taxon>
        <taxon>Pseudomonadota</taxon>
        <taxon>Alphaproteobacteria</taxon>
        <taxon>Acetobacterales</taxon>
        <taxon>Acetobacteraceae</taxon>
        <taxon>Acetobacter</taxon>
    </lineage>
</organism>
<proteinExistence type="predicted"/>
<sequence length="76" mass="8597">MTGTQNNPVVDGYGVLPHIKRRIKQIYGTQRIFATAIGCSPSHLSDALNGRCAYPKGFWKALKIRQKTYYELEPVE</sequence>
<dbReference type="EMBL" id="BDEV01000265">
    <property type="protein sequence ID" value="GCD64473.1"/>
    <property type="molecule type" value="Genomic_DNA"/>
</dbReference>
<dbReference type="Proteomes" id="UP000287385">
    <property type="component" value="Unassembled WGS sequence"/>
</dbReference>
<protein>
    <submittedName>
        <fullName evidence="1">Uncharacterized protein</fullName>
    </submittedName>
</protein>
<reference evidence="1 2" key="1">
    <citation type="submission" date="2016-06" db="EMBL/GenBank/DDBJ databases">
        <title>Acetobacter pasteurianus NBRC 3278 whole genome sequencing project.</title>
        <authorList>
            <person name="Matsutani M."/>
            <person name="Shiwa Y."/>
            <person name="Okamoto-Kainuma A."/>
            <person name="Ishikawa M."/>
            <person name="Koizumi Y."/>
            <person name="Yoshikawa H."/>
            <person name="Yakushi T."/>
            <person name="Matsushita K."/>
        </authorList>
    </citation>
    <scope>NUCLEOTIDE SEQUENCE [LARGE SCALE GENOMIC DNA]</scope>
    <source>
        <strain evidence="1 2">NBRC 3278</strain>
    </source>
</reference>
<dbReference type="AlphaFoldDB" id="A0A401X9N7"/>
<evidence type="ECO:0000313" key="2">
    <source>
        <dbReference type="Proteomes" id="UP000287385"/>
    </source>
</evidence>
<name>A0A401X9N7_ACEPA</name>
<evidence type="ECO:0000313" key="1">
    <source>
        <dbReference type="EMBL" id="GCD64473.1"/>
    </source>
</evidence>
<gene>
    <name evidence="1" type="ORF">NBRC3278_3566</name>
</gene>
<keyword evidence="2" id="KW-1185">Reference proteome</keyword>
<comment type="caution">
    <text evidence="1">The sequence shown here is derived from an EMBL/GenBank/DDBJ whole genome shotgun (WGS) entry which is preliminary data.</text>
</comment>